<evidence type="ECO:0000313" key="2">
    <source>
        <dbReference type="EMBL" id="OGM89353.1"/>
    </source>
</evidence>
<gene>
    <name evidence="2" type="ORF">A3J77_02240</name>
</gene>
<organism evidence="2 3">
    <name type="scientific">Candidatus Wolfebacteria bacterium RBG_13_41_7</name>
    <dbReference type="NCBI Taxonomy" id="1802554"/>
    <lineage>
        <taxon>Bacteria</taxon>
        <taxon>Candidatus Wolfeibacteriota</taxon>
    </lineage>
</organism>
<evidence type="ECO:0000256" key="1">
    <source>
        <dbReference type="SAM" id="Phobius"/>
    </source>
</evidence>
<accession>A0A1F8DL52</accession>
<evidence type="ECO:0000313" key="3">
    <source>
        <dbReference type="Proteomes" id="UP000182002"/>
    </source>
</evidence>
<dbReference type="NCBIfam" id="TIGR02532">
    <property type="entry name" value="IV_pilin_GFxxxE"/>
    <property type="match status" value="1"/>
</dbReference>
<evidence type="ECO:0008006" key="4">
    <source>
        <dbReference type="Google" id="ProtNLM"/>
    </source>
</evidence>
<keyword evidence="1" id="KW-0812">Transmembrane</keyword>
<dbReference type="AlphaFoldDB" id="A0A1F8DL52"/>
<sequence>MKLPKTLDSRGFTIIELLIAMTIFVALGALGLFIGIDFYKSHGFNSERNLIISVLQKARNQSLTNINEVKHGVYLKNNEYIIFQGENYLSRDTVYDEVIKANQAITRGGLEEVVFEQLTGNPNITGNITMTNETRSSIISIQNEGRINW</sequence>
<protein>
    <recommendedName>
        <fullName evidence="4">Prepilin-type N-terminal cleavage/methylation domain-containing protein</fullName>
    </recommendedName>
</protein>
<proteinExistence type="predicted"/>
<comment type="caution">
    <text evidence="2">The sequence shown here is derived from an EMBL/GenBank/DDBJ whole genome shotgun (WGS) entry which is preliminary data.</text>
</comment>
<dbReference type="InterPro" id="IPR045584">
    <property type="entry name" value="Pilin-like"/>
</dbReference>
<reference evidence="2 3" key="1">
    <citation type="journal article" date="2016" name="Nat. Commun.">
        <title>Thousands of microbial genomes shed light on interconnected biogeochemical processes in an aquifer system.</title>
        <authorList>
            <person name="Anantharaman K."/>
            <person name="Brown C.T."/>
            <person name="Hug L.A."/>
            <person name="Sharon I."/>
            <person name="Castelle C.J."/>
            <person name="Probst A.J."/>
            <person name="Thomas B.C."/>
            <person name="Singh A."/>
            <person name="Wilkins M.J."/>
            <person name="Karaoz U."/>
            <person name="Brodie E.L."/>
            <person name="Williams K.H."/>
            <person name="Hubbard S.S."/>
            <person name="Banfield J.F."/>
        </authorList>
    </citation>
    <scope>NUCLEOTIDE SEQUENCE [LARGE SCALE GENOMIC DNA]</scope>
</reference>
<dbReference type="Proteomes" id="UP000182002">
    <property type="component" value="Unassembled WGS sequence"/>
</dbReference>
<dbReference type="Pfam" id="PF07963">
    <property type="entry name" value="N_methyl"/>
    <property type="match status" value="1"/>
</dbReference>
<name>A0A1F8DL52_9BACT</name>
<dbReference type="SUPFAM" id="SSF54523">
    <property type="entry name" value="Pili subunits"/>
    <property type="match status" value="1"/>
</dbReference>
<feature type="transmembrane region" description="Helical" evidence="1">
    <location>
        <begin position="12"/>
        <end position="39"/>
    </location>
</feature>
<dbReference type="InterPro" id="IPR012902">
    <property type="entry name" value="N_methyl_site"/>
</dbReference>
<dbReference type="EMBL" id="MGIO01000029">
    <property type="protein sequence ID" value="OGM89353.1"/>
    <property type="molecule type" value="Genomic_DNA"/>
</dbReference>
<keyword evidence="1" id="KW-0472">Membrane</keyword>
<keyword evidence="1" id="KW-1133">Transmembrane helix</keyword>